<name>A0A0K2TFI0_LEPSM</name>
<organism evidence="1">
    <name type="scientific">Lepeophtheirus salmonis</name>
    <name type="common">Salmon louse</name>
    <name type="synonym">Caligus salmonis</name>
    <dbReference type="NCBI Taxonomy" id="72036"/>
    <lineage>
        <taxon>Eukaryota</taxon>
        <taxon>Metazoa</taxon>
        <taxon>Ecdysozoa</taxon>
        <taxon>Arthropoda</taxon>
        <taxon>Crustacea</taxon>
        <taxon>Multicrustacea</taxon>
        <taxon>Hexanauplia</taxon>
        <taxon>Copepoda</taxon>
        <taxon>Siphonostomatoida</taxon>
        <taxon>Caligidae</taxon>
        <taxon>Lepeophtheirus</taxon>
    </lineage>
</organism>
<evidence type="ECO:0000313" key="1">
    <source>
        <dbReference type="EMBL" id="CDW24216.1"/>
    </source>
</evidence>
<accession>A0A0K2TFI0</accession>
<dbReference type="AlphaFoldDB" id="A0A0K2TFI0"/>
<reference evidence="1" key="1">
    <citation type="submission" date="2014-05" db="EMBL/GenBank/DDBJ databases">
        <authorList>
            <person name="Chronopoulou M."/>
        </authorList>
    </citation>
    <scope>NUCLEOTIDE SEQUENCE</scope>
    <source>
        <tissue evidence="1">Whole organism</tissue>
    </source>
</reference>
<dbReference type="EMBL" id="HACA01006855">
    <property type="protein sequence ID" value="CDW24216.1"/>
    <property type="molecule type" value="Transcribed_RNA"/>
</dbReference>
<protein>
    <submittedName>
        <fullName evidence="1">Uncharacterized protein</fullName>
    </submittedName>
</protein>
<proteinExistence type="predicted"/>
<sequence length="49" mass="5640">MINSSSNPVIPNQVSAVQPLWIHEIIKSLIYIIKVLIKKFILFCYTPII</sequence>